<organism evidence="10 11">
    <name type="scientific">Paenibacillus eucommiae</name>
    <dbReference type="NCBI Taxonomy" id="1355755"/>
    <lineage>
        <taxon>Bacteria</taxon>
        <taxon>Bacillati</taxon>
        <taxon>Bacillota</taxon>
        <taxon>Bacilli</taxon>
        <taxon>Bacillales</taxon>
        <taxon>Paenibacillaceae</taxon>
        <taxon>Paenibacillus</taxon>
    </lineage>
</organism>
<dbReference type="RefSeq" id="WP_209971354.1">
    <property type="nucleotide sequence ID" value="NZ_JAGGLB010000005.1"/>
</dbReference>
<keyword evidence="9" id="KW-1208">Phospholipid metabolism</keyword>
<dbReference type="PANTHER" id="PTHR43616:SF5">
    <property type="entry name" value="GLYCEROL DEHYDROGENASE 1"/>
    <property type="match status" value="1"/>
</dbReference>
<evidence type="ECO:0000256" key="1">
    <source>
        <dbReference type="ARBA" id="ARBA00022490"/>
    </source>
</evidence>
<reference evidence="10 11" key="1">
    <citation type="submission" date="2021-03" db="EMBL/GenBank/DDBJ databases">
        <title>Genomic Encyclopedia of Type Strains, Phase IV (KMG-IV): sequencing the most valuable type-strain genomes for metagenomic binning, comparative biology and taxonomic classification.</title>
        <authorList>
            <person name="Goeker M."/>
        </authorList>
    </citation>
    <scope>NUCLEOTIDE SEQUENCE [LARGE SCALE GENOMIC DNA]</scope>
    <source>
        <strain evidence="10 11">DSM 26048</strain>
    </source>
</reference>
<keyword evidence="1" id="KW-0963">Cytoplasm</keyword>
<keyword evidence="11" id="KW-1185">Reference proteome</keyword>
<protein>
    <submittedName>
        <fullName evidence="10">Glycerol-1-phosphate dehydrogenase [NAD(P)+]</fullName>
        <ecNumber evidence="10">1.1.1.261</ecNumber>
    </submittedName>
</protein>
<dbReference type="EMBL" id="JAGGLB010000005">
    <property type="protein sequence ID" value="MBP1990598.1"/>
    <property type="molecule type" value="Genomic_DNA"/>
</dbReference>
<dbReference type="SUPFAM" id="SSF56796">
    <property type="entry name" value="Dehydroquinate synthase-like"/>
    <property type="match status" value="1"/>
</dbReference>
<evidence type="ECO:0000256" key="3">
    <source>
        <dbReference type="ARBA" id="ARBA00022723"/>
    </source>
</evidence>
<sequence>MMVNKAFEAGEAASSGLVVIEAGALRKAVLYVEEKGYTRVTVAVDANTFKAGAEAFGDALTKTGIRVHYAVITPDGQGDVIADEASVIQLLLEAQHADAEAIVAFGAGTLHDIVRYSAYTLGIPFISVPTAASVDGFTSTGAPLILRGHKQTIHAIGPAAIFADLDVLMKAPKPMVAAGFGDMLGKYTSLFDWKFAHLAAGEPYMQEAADLTNHALQRCVDHVEAIARMDEEGMAILIQALIESGNAIQLFGQSHPASGSEHHLSHYWEMEYLRLGRKQLLHGAKVGVACIEISRLYHRLESEASILTERPSAATEGLKEGLKEADSVQAASAAVLETVSGNWTEISAEIRQIPDERMLTDLLKQVGGPTTPAELRIEPDLLERSLREAHQVRMNRYTLLRFYNETNAKLL</sequence>
<name>A0ABS4ISV3_9BACL</name>
<comment type="caution">
    <text evidence="10">The sequence shown here is derived from an EMBL/GenBank/DDBJ whole genome shotgun (WGS) entry which is preliminary data.</text>
</comment>
<keyword evidence="3" id="KW-0479">Metal-binding</keyword>
<keyword evidence="4" id="KW-0521">NADP</keyword>
<proteinExistence type="predicted"/>
<evidence type="ECO:0000256" key="5">
    <source>
        <dbReference type="ARBA" id="ARBA00023002"/>
    </source>
</evidence>
<dbReference type="Pfam" id="PF13685">
    <property type="entry name" value="Fe-ADH_2"/>
    <property type="match status" value="1"/>
</dbReference>
<evidence type="ECO:0000256" key="4">
    <source>
        <dbReference type="ARBA" id="ARBA00022857"/>
    </source>
</evidence>
<evidence type="ECO:0000256" key="6">
    <source>
        <dbReference type="ARBA" id="ARBA00023027"/>
    </source>
</evidence>
<keyword evidence="5 10" id="KW-0560">Oxidoreductase</keyword>
<dbReference type="Proteomes" id="UP001519287">
    <property type="component" value="Unassembled WGS sequence"/>
</dbReference>
<keyword evidence="2" id="KW-0444">Lipid biosynthesis</keyword>
<dbReference type="InterPro" id="IPR016205">
    <property type="entry name" value="Glycerol_DH"/>
</dbReference>
<accession>A0ABS4ISV3</accession>
<dbReference type="PANTHER" id="PTHR43616">
    <property type="entry name" value="GLYCEROL DEHYDROGENASE"/>
    <property type="match status" value="1"/>
</dbReference>
<evidence type="ECO:0000313" key="11">
    <source>
        <dbReference type="Proteomes" id="UP001519287"/>
    </source>
</evidence>
<gene>
    <name evidence="10" type="ORF">J2Z66_002204</name>
</gene>
<dbReference type="Gene3D" id="1.20.1090.10">
    <property type="entry name" value="Dehydroquinate synthase-like - alpha domain"/>
    <property type="match status" value="1"/>
</dbReference>
<evidence type="ECO:0000256" key="9">
    <source>
        <dbReference type="ARBA" id="ARBA00023264"/>
    </source>
</evidence>
<evidence type="ECO:0000256" key="7">
    <source>
        <dbReference type="ARBA" id="ARBA00023098"/>
    </source>
</evidence>
<keyword evidence="6" id="KW-0520">NAD</keyword>
<evidence type="ECO:0000256" key="8">
    <source>
        <dbReference type="ARBA" id="ARBA00023209"/>
    </source>
</evidence>
<dbReference type="EC" id="1.1.1.261" evidence="10"/>
<evidence type="ECO:0000256" key="2">
    <source>
        <dbReference type="ARBA" id="ARBA00022516"/>
    </source>
</evidence>
<dbReference type="InterPro" id="IPR032837">
    <property type="entry name" value="G1PDH"/>
</dbReference>
<dbReference type="CDD" id="cd08175">
    <property type="entry name" value="G1PDH"/>
    <property type="match status" value="1"/>
</dbReference>
<dbReference type="GO" id="GO:0050492">
    <property type="term" value="F:glycerol-1-phosphate dehydrogenase [NAD(P)+] activity"/>
    <property type="evidence" value="ECO:0007669"/>
    <property type="project" value="UniProtKB-EC"/>
</dbReference>
<keyword evidence="7" id="KW-0443">Lipid metabolism</keyword>
<keyword evidence="8" id="KW-0594">Phospholipid biosynthesis</keyword>
<evidence type="ECO:0000313" key="10">
    <source>
        <dbReference type="EMBL" id="MBP1990598.1"/>
    </source>
</evidence>
<dbReference type="Gene3D" id="3.40.50.1970">
    <property type="match status" value="1"/>
</dbReference>